<organism evidence="3 4">
    <name type="scientific">Nocardioides guangzhouensis</name>
    <dbReference type="NCBI Taxonomy" id="2497878"/>
    <lineage>
        <taxon>Bacteria</taxon>
        <taxon>Bacillati</taxon>
        <taxon>Actinomycetota</taxon>
        <taxon>Actinomycetes</taxon>
        <taxon>Propionibacteriales</taxon>
        <taxon>Nocardioidaceae</taxon>
        <taxon>Nocardioides</taxon>
    </lineage>
</organism>
<protein>
    <submittedName>
        <fullName evidence="3">MCE family protein</fullName>
    </submittedName>
</protein>
<dbReference type="InterPro" id="IPR003399">
    <property type="entry name" value="Mce/MlaD"/>
</dbReference>
<dbReference type="PANTHER" id="PTHR33371:SF15">
    <property type="entry name" value="LIPOPROTEIN LPRN"/>
    <property type="match status" value="1"/>
</dbReference>
<evidence type="ECO:0000259" key="1">
    <source>
        <dbReference type="Pfam" id="PF02470"/>
    </source>
</evidence>
<evidence type="ECO:0000259" key="2">
    <source>
        <dbReference type="Pfam" id="PF11887"/>
    </source>
</evidence>
<feature type="domain" description="Mce/MlaD" evidence="1">
    <location>
        <begin position="39"/>
        <end position="112"/>
    </location>
</feature>
<accession>A0A4Q4Z5G0</accession>
<dbReference type="InterPro" id="IPR052336">
    <property type="entry name" value="MlaD_Phospholipid_Transporter"/>
</dbReference>
<sequence length="458" mass="48159">MNRLKLVLVLVVALLLSGCDFSISKAPLPGGADVGDNPMTVHVTFPDVLDLVPQSTVRVNDVTVGKVTDITLDGYVANVTLSLRNDVDLPDNAEAEIRQTSLLGEKFVSLKAPENPSSNKLSDGDDIALSSTNRNPEVEEVLGALSLLLNGGGVAQLKTISSELNKALEGREGSARSVLTQLRVFTRQLDDNKADIVTAIESLDRLARAANAQKPAITSALDDLPGALDSLDSQRADLIKMLKALGKLGNVGTRVIRASKTATIDALTQLQPVLTNLAATGDDFAKSFNVFLTYPFVDEVVGRDPEVARNLHMGDYTNLSIKLDIDVGKQAGPIPDPSEACIPLGQIPDDGPLPPLDKLCDGAVKAIQKCLDDPTVENCRGLPDVVVDRVCKSVPLPGLCPGGGGGGDNPLPLPTSLPDLGLGLSRPAALGDGNVSMSRMMDTWNPILVALLMPGVAQ</sequence>
<dbReference type="OrthoDB" id="9774928at2"/>
<dbReference type="InterPro" id="IPR024516">
    <property type="entry name" value="Mce_C"/>
</dbReference>
<feature type="domain" description="Mammalian cell entry C-terminal" evidence="2">
    <location>
        <begin position="118"/>
        <end position="286"/>
    </location>
</feature>
<name>A0A4Q4Z5G0_9ACTN</name>
<dbReference type="PROSITE" id="PS51257">
    <property type="entry name" value="PROKAR_LIPOPROTEIN"/>
    <property type="match status" value="1"/>
</dbReference>
<dbReference type="GO" id="GO:0005576">
    <property type="term" value="C:extracellular region"/>
    <property type="evidence" value="ECO:0007669"/>
    <property type="project" value="TreeGrafter"/>
</dbReference>
<gene>
    <name evidence="3" type="ORF">EKO23_20695</name>
</gene>
<reference evidence="3 4" key="1">
    <citation type="submission" date="2019-01" db="EMBL/GenBank/DDBJ databases">
        <title>Nocardioides guangzhouensis sp. nov., an actinobacterium isolated from soil.</title>
        <authorList>
            <person name="Fu Y."/>
            <person name="Cai Y."/>
            <person name="Lin Z."/>
            <person name="Chen P."/>
        </authorList>
    </citation>
    <scope>NUCLEOTIDE SEQUENCE [LARGE SCALE GENOMIC DNA]</scope>
    <source>
        <strain evidence="3 4">130</strain>
    </source>
</reference>
<evidence type="ECO:0000313" key="4">
    <source>
        <dbReference type="Proteomes" id="UP000295198"/>
    </source>
</evidence>
<proteinExistence type="predicted"/>
<evidence type="ECO:0000313" key="3">
    <source>
        <dbReference type="EMBL" id="RYP82933.1"/>
    </source>
</evidence>
<dbReference type="InterPro" id="IPR005693">
    <property type="entry name" value="Mce"/>
</dbReference>
<dbReference type="RefSeq" id="WP_134720266.1">
    <property type="nucleotide sequence ID" value="NZ_SDKM01000040.1"/>
</dbReference>
<dbReference type="AlphaFoldDB" id="A0A4Q4Z5G0"/>
<dbReference type="Pfam" id="PF02470">
    <property type="entry name" value="MlaD"/>
    <property type="match status" value="1"/>
</dbReference>
<dbReference type="PANTHER" id="PTHR33371">
    <property type="entry name" value="INTERMEMBRANE PHOSPHOLIPID TRANSPORT SYSTEM BINDING PROTEIN MLAD-RELATED"/>
    <property type="match status" value="1"/>
</dbReference>
<keyword evidence="4" id="KW-1185">Reference proteome</keyword>
<dbReference type="Proteomes" id="UP000295198">
    <property type="component" value="Unassembled WGS sequence"/>
</dbReference>
<comment type="caution">
    <text evidence="3">The sequence shown here is derived from an EMBL/GenBank/DDBJ whole genome shotgun (WGS) entry which is preliminary data.</text>
</comment>
<dbReference type="EMBL" id="SDKM01000040">
    <property type="protein sequence ID" value="RYP82933.1"/>
    <property type="molecule type" value="Genomic_DNA"/>
</dbReference>
<dbReference type="Pfam" id="PF11887">
    <property type="entry name" value="Mce4_CUP1"/>
    <property type="match status" value="1"/>
</dbReference>
<dbReference type="NCBIfam" id="TIGR00996">
    <property type="entry name" value="Mtu_fam_mce"/>
    <property type="match status" value="1"/>
</dbReference>